<dbReference type="Proteomes" id="UP001228049">
    <property type="component" value="Unassembled WGS sequence"/>
</dbReference>
<accession>A0AAD9FH77</accession>
<feature type="non-terminal residue" evidence="1">
    <location>
        <position position="69"/>
    </location>
</feature>
<proteinExistence type="predicted"/>
<protein>
    <submittedName>
        <fullName evidence="1">Autophagy protein 5</fullName>
    </submittedName>
</protein>
<organism evidence="1 2">
    <name type="scientific">Dissostichus eleginoides</name>
    <name type="common">Patagonian toothfish</name>
    <name type="synonym">Dissostichus amissus</name>
    <dbReference type="NCBI Taxonomy" id="100907"/>
    <lineage>
        <taxon>Eukaryota</taxon>
        <taxon>Metazoa</taxon>
        <taxon>Chordata</taxon>
        <taxon>Craniata</taxon>
        <taxon>Vertebrata</taxon>
        <taxon>Euteleostomi</taxon>
        <taxon>Actinopterygii</taxon>
        <taxon>Neopterygii</taxon>
        <taxon>Teleostei</taxon>
        <taxon>Neoteleostei</taxon>
        <taxon>Acanthomorphata</taxon>
        <taxon>Eupercaria</taxon>
        <taxon>Perciformes</taxon>
        <taxon>Notothenioidei</taxon>
        <taxon>Nototheniidae</taxon>
        <taxon>Dissostichus</taxon>
    </lineage>
</organism>
<comment type="caution">
    <text evidence="1">The sequence shown here is derived from an EMBL/GenBank/DDBJ whole genome shotgun (WGS) entry which is preliminary data.</text>
</comment>
<reference evidence="1" key="1">
    <citation type="submission" date="2023-04" db="EMBL/GenBank/DDBJ databases">
        <title>Chromosome-level genome of Chaenocephalus aceratus.</title>
        <authorList>
            <person name="Park H."/>
        </authorList>
    </citation>
    <scope>NUCLEOTIDE SEQUENCE</scope>
    <source>
        <strain evidence="1">DE</strain>
        <tissue evidence="1">Muscle</tissue>
    </source>
</reference>
<dbReference type="AlphaFoldDB" id="A0AAD9FH77"/>
<feature type="non-terminal residue" evidence="1">
    <location>
        <position position="1"/>
    </location>
</feature>
<dbReference type="EMBL" id="JASDAP010000003">
    <property type="protein sequence ID" value="KAK1905808.1"/>
    <property type="molecule type" value="Genomic_DNA"/>
</dbReference>
<name>A0AAD9FH77_DISEL</name>
<evidence type="ECO:0000313" key="2">
    <source>
        <dbReference type="Proteomes" id="UP001228049"/>
    </source>
</evidence>
<gene>
    <name evidence="1" type="ORF">KUDE01_012987</name>
</gene>
<evidence type="ECO:0000313" key="1">
    <source>
        <dbReference type="EMBL" id="KAK1905808.1"/>
    </source>
</evidence>
<sequence length="69" mass="7384">FTIPEKSVCYSESTVSAGGQCSLESFLAEFSSPVFEAVTFSARHSGGLCRWHGCRARRGFSAPSPPSPQ</sequence>
<keyword evidence="2" id="KW-1185">Reference proteome</keyword>